<dbReference type="RefSeq" id="WP_062112325.1">
    <property type="nucleotide sequence ID" value="NZ_CP013236.1"/>
</dbReference>
<proteinExistence type="predicted"/>
<evidence type="ECO:0000313" key="3">
    <source>
        <dbReference type="EMBL" id="AMP13272.1"/>
    </source>
</evidence>
<protein>
    <submittedName>
        <fullName evidence="3">Peptidase M66 family protein</fullName>
    </submittedName>
</protein>
<keyword evidence="4" id="KW-1185">Reference proteome</keyword>
<dbReference type="InterPro" id="IPR013783">
    <property type="entry name" value="Ig-like_fold"/>
</dbReference>
<organism evidence="3 4">
    <name type="scientific">Collimonas pratensis</name>
    <dbReference type="NCBI Taxonomy" id="279113"/>
    <lineage>
        <taxon>Bacteria</taxon>
        <taxon>Pseudomonadati</taxon>
        <taxon>Pseudomonadota</taxon>
        <taxon>Betaproteobacteria</taxon>
        <taxon>Burkholderiales</taxon>
        <taxon>Oxalobacteraceae</taxon>
        <taxon>Collimonas</taxon>
    </lineage>
</organism>
<dbReference type="Gene3D" id="2.60.40.10">
    <property type="entry name" value="Immunoglobulins"/>
    <property type="match status" value="3"/>
</dbReference>
<feature type="domain" description="IPT/TIG" evidence="2">
    <location>
        <begin position="129"/>
        <end position="202"/>
    </location>
</feature>
<dbReference type="InterPro" id="IPR002909">
    <property type="entry name" value="IPT_dom"/>
</dbReference>
<dbReference type="SUPFAM" id="SSF55486">
    <property type="entry name" value="Metalloproteases ('zincins'), catalytic domain"/>
    <property type="match status" value="1"/>
</dbReference>
<accession>A0ABM5Z2P0</accession>
<dbReference type="Pfam" id="PF01833">
    <property type="entry name" value="TIG"/>
    <property type="match status" value="3"/>
</dbReference>
<sequence>MKSHTYKLALILIGVTLSQAGCGGGGGSGDNTAAAPNSIAAPSPAAAVSIAALSAASASAGSVVTVSGSGFQKVTAVSIGNVAVTFSIVSDSQIAITIPTTSVSGVITVSGPGFSVQSSATFVSSLPAPLVTSVSASNVAVGANFTIQGKNLDLVSAYQLAGANLAIVSSSSSAVTLTMPAQPTFGTLTLIVNGAPVNTSYQLHSYRPASIVAVLPQLGIVGSSVTINGSGLAAVTDIRFANGTVASVTAASSSTVSFVVPPGAASGPLTVVDPYQEVVSAGVFSVVPTVTATALQTTSNGSTVILTVTGTNLSNVTGATVGNVATTIVSSSNTQLVLSVALGSSGTLTLNAPGQAAVNAGTIDNTGNVGLWISGVDFVHVFDKSASDLTLRLTPGRPALVRATVLAPAVGAKSPLVNLSATSKAGAALGTLAMSGPASLPTAKDDYNLNNTFNAVLPAAWVQPGVKVSIKVAAGASNSPASQDVSPVVGTPTSMHVVLVPLIVGGATGVLPPSLSDVQKALARVYPYANGNIAVTSRAPLTISGASSTTTMSWSSALNQLESTRETEDKNAFYYGLVPMYTPIPGSFVAGLGYVGSRSNGGSSSVAAIGLDWSSSAGQGDPFNNNWPQWQAIMVHEMGHNHSLSHAPCGGASDPDPAYPNSNADLSSLAVYNSLYDSDTQIGTLSAPLTPNNTQMKDVMGYCGGTWFSDFSYVRAQQFAESRTAAIPQPLVLNSAASVAAAPDGYLTIAGEITAQGVLLHPASASATKLRIDTATAKSSYALRVLTVSGQTYNLPFEPVSVADASDKTSHFWVSLPNPGDIASIDVLRNGQLQAMRQPGQMQRVKASSTAAGNAQAMASAVGWTVQNGQLTVTWNAALEPFLSLMYISASGAKTVLGNGLQNGSATFDIKALPSGGRFDLSLSSAMQARLVSFPH</sequence>
<feature type="domain" description="IPT/TIG" evidence="2">
    <location>
        <begin position="54"/>
        <end position="122"/>
    </location>
</feature>
<dbReference type="Proteomes" id="UP000074914">
    <property type="component" value="Chromosome"/>
</dbReference>
<name>A0ABM5Z2P0_9BURK</name>
<evidence type="ECO:0000313" key="4">
    <source>
        <dbReference type="Proteomes" id="UP000074914"/>
    </source>
</evidence>
<dbReference type="CDD" id="cd00102">
    <property type="entry name" value="IPT"/>
    <property type="match status" value="1"/>
</dbReference>
<keyword evidence="1" id="KW-0732">Signal</keyword>
<dbReference type="InterPro" id="IPR014756">
    <property type="entry name" value="Ig_E-set"/>
</dbReference>
<evidence type="ECO:0000259" key="2">
    <source>
        <dbReference type="Pfam" id="PF01833"/>
    </source>
</evidence>
<feature type="domain" description="IPT/TIG" evidence="2">
    <location>
        <begin position="210"/>
        <end position="271"/>
    </location>
</feature>
<dbReference type="SUPFAM" id="SSF81296">
    <property type="entry name" value="E set domains"/>
    <property type="match status" value="2"/>
</dbReference>
<reference evidence="3 4" key="1">
    <citation type="submission" date="2015-11" db="EMBL/GenBank/DDBJ databases">
        <title>Exploring the genomic traits of fungus-feeding bacterial genus Collimonas.</title>
        <authorList>
            <person name="Song C."/>
            <person name="Schmidt R."/>
            <person name="de Jager V."/>
            <person name="Krzyzanowska D."/>
            <person name="Jongedijk E."/>
            <person name="Cankar K."/>
            <person name="Beekwilder J."/>
            <person name="van Veen A."/>
            <person name="de Boer W."/>
            <person name="van Veen J.A."/>
            <person name="Garbeva P."/>
        </authorList>
    </citation>
    <scope>NUCLEOTIDE SEQUENCE [LARGE SCALE GENOMIC DNA]</scope>
    <source>
        <strain evidence="3 4">Ter291</strain>
    </source>
</reference>
<gene>
    <name evidence="3" type="ORF">CPter291_0994</name>
</gene>
<dbReference type="EMBL" id="CP013236">
    <property type="protein sequence ID" value="AMP13272.1"/>
    <property type="molecule type" value="Genomic_DNA"/>
</dbReference>
<feature type="signal peptide" evidence="1">
    <location>
        <begin position="1"/>
        <end position="20"/>
    </location>
</feature>
<feature type="chain" id="PRO_5046727353" evidence="1">
    <location>
        <begin position="21"/>
        <end position="936"/>
    </location>
</feature>
<evidence type="ECO:0000256" key="1">
    <source>
        <dbReference type="SAM" id="SignalP"/>
    </source>
</evidence>